<dbReference type="PATRIC" id="fig|937777.3.peg.92"/>
<dbReference type="Pfam" id="PF01987">
    <property type="entry name" value="AIM24"/>
    <property type="match status" value="1"/>
</dbReference>
<dbReference type="HOGENOM" id="CLU_040551_2_0_0"/>
<name>K9ZY73_DEIPD</name>
<sequence length="270" mass="29107">MEFRKLDQSQPGQGMQFDVYAYERIAANTLGGAKNVHYARETGMVLYQLAIELSGGAVQLQPGAMQYVRGAVQMETVGGGGGVGGFLRRAVTSAGTGESSFRNRFSGHGTIWTEPTFQHLVVATLDSPADALLLDDRAFYAAEDSIKVEAHVNRNIAQGMLGGEGLIQPKISGQGAFVLESPVPASELDIIDLHNDQLILDGDLALAFSASLEFRIEKSQRGVLNTHRSGEGLVHVFRGTGQVWVMPTMGLAQRFESPVQNVFVTNPTTR</sequence>
<evidence type="ECO:0000313" key="2">
    <source>
        <dbReference type="Proteomes" id="UP000010467"/>
    </source>
</evidence>
<dbReference type="RefSeq" id="WP_015234006.1">
    <property type="nucleotide sequence ID" value="NC_019793.1"/>
</dbReference>
<evidence type="ECO:0008006" key="3">
    <source>
        <dbReference type="Google" id="ProtNLM"/>
    </source>
</evidence>
<dbReference type="SUPFAM" id="SSF51219">
    <property type="entry name" value="TRAP-like"/>
    <property type="match status" value="1"/>
</dbReference>
<dbReference type="eggNOG" id="COG2013">
    <property type="taxonomic scope" value="Bacteria"/>
</dbReference>
<dbReference type="InterPro" id="IPR036983">
    <property type="entry name" value="AIM24_sf"/>
</dbReference>
<dbReference type="PANTHER" id="PTHR38074:SF1">
    <property type="entry name" value="ALTERED INHERITANCE OF MITOCHONDRIA PROTEIN 24, MITOCHONDRIAL"/>
    <property type="match status" value="1"/>
</dbReference>
<accession>K9ZY73</accession>
<dbReference type="Gene3D" id="3.60.160.10">
    <property type="entry name" value="Mitochondrial biogenesis AIM24"/>
    <property type="match status" value="1"/>
</dbReference>
<dbReference type="EMBL" id="CP003382">
    <property type="protein sequence ID" value="AFZ65695.1"/>
    <property type="molecule type" value="Genomic_DNA"/>
</dbReference>
<dbReference type="AlphaFoldDB" id="K9ZY73"/>
<proteinExistence type="predicted"/>
<dbReference type="STRING" id="937777.Deipe_0087"/>
<evidence type="ECO:0000313" key="1">
    <source>
        <dbReference type="EMBL" id="AFZ65695.1"/>
    </source>
</evidence>
<protein>
    <recommendedName>
        <fullName evidence="3">TIGR00266 family protein</fullName>
    </recommendedName>
</protein>
<dbReference type="Proteomes" id="UP000010467">
    <property type="component" value="Chromosome"/>
</dbReference>
<gene>
    <name evidence="1" type="ordered locus">Deipe_0087</name>
</gene>
<reference evidence="2" key="1">
    <citation type="submission" date="2012-03" db="EMBL/GenBank/DDBJ databases">
        <title>Complete sequence of chromosome of Deinococcus peraridilitoris DSM 19664.</title>
        <authorList>
            <person name="Lucas S."/>
            <person name="Copeland A."/>
            <person name="Lapidus A."/>
            <person name="Glavina del Rio T."/>
            <person name="Dalin E."/>
            <person name="Tice H."/>
            <person name="Bruce D."/>
            <person name="Goodwin L."/>
            <person name="Pitluck S."/>
            <person name="Peters L."/>
            <person name="Mikhailova N."/>
            <person name="Lu M."/>
            <person name="Kyrpides N."/>
            <person name="Mavromatis K."/>
            <person name="Ivanova N."/>
            <person name="Brettin T."/>
            <person name="Detter J.C."/>
            <person name="Han C."/>
            <person name="Larimer F."/>
            <person name="Land M."/>
            <person name="Hauser L."/>
            <person name="Markowitz V."/>
            <person name="Cheng J.-F."/>
            <person name="Hugenholtz P."/>
            <person name="Woyke T."/>
            <person name="Wu D."/>
            <person name="Pukall R."/>
            <person name="Steenblock K."/>
            <person name="Brambilla E."/>
            <person name="Klenk H.-P."/>
            <person name="Eisen J.A."/>
        </authorList>
    </citation>
    <scope>NUCLEOTIDE SEQUENCE [LARGE SCALE GENOMIC DNA]</scope>
    <source>
        <strain evidence="2">DSM 19664 / LMG 22246 / CIP 109416 / KR-200</strain>
    </source>
</reference>
<organism evidence="1 2">
    <name type="scientific">Deinococcus peraridilitoris (strain DSM 19664 / LMG 22246 / CIP 109416 / KR-200)</name>
    <dbReference type="NCBI Taxonomy" id="937777"/>
    <lineage>
        <taxon>Bacteria</taxon>
        <taxon>Thermotogati</taxon>
        <taxon>Deinococcota</taxon>
        <taxon>Deinococci</taxon>
        <taxon>Deinococcales</taxon>
        <taxon>Deinococcaceae</taxon>
        <taxon>Deinococcus</taxon>
    </lineage>
</organism>
<dbReference type="PANTHER" id="PTHR38074">
    <property type="entry name" value="ALTERED INHERITANCE OF MITOCHONDRIA PROTEIN 24, MITOCHONDRIAL"/>
    <property type="match status" value="1"/>
</dbReference>
<dbReference type="OrthoDB" id="9779518at2"/>
<dbReference type="KEGG" id="dpd:Deipe_0087"/>
<dbReference type="InterPro" id="IPR002838">
    <property type="entry name" value="AIM24"/>
</dbReference>
<dbReference type="InterPro" id="IPR016031">
    <property type="entry name" value="Trp_RNA-bd_attenuator-like_dom"/>
</dbReference>
<keyword evidence="2" id="KW-1185">Reference proteome</keyword>